<dbReference type="PANTHER" id="PTHR30043:SF1">
    <property type="entry name" value="ABC TRANSPORT SYSTEM PERMEASE PROTEIN P69"/>
    <property type="match status" value="1"/>
</dbReference>
<feature type="transmembrane region" description="Helical" evidence="7">
    <location>
        <begin position="83"/>
        <end position="104"/>
    </location>
</feature>
<evidence type="ECO:0000259" key="8">
    <source>
        <dbReference type="PROSITE" id="PS50928"/>
    </source>
</evidence>
<dbReference type="NCBIfam" id="TIGR01097">
    <property type="entry name" value="PhnE"/>
    <property type="match status" value="1"/>
</dbReference>
<dbReference type="PROSITE" id="PS50928">
    <property type="entry name" value="ABC_TM1"/>
    <property type="match status" value="1"/>
</dbReference>
<evidence type="ECO:0000256" key="2">
    <source>
        <dbReference type="ARBA" id="ARBA00022448"/>
    </source>
</evidence>
<proteinExistence type="inferred from homology"/>
<feature type="transmembrane region" description="Helical" evidence="7">
    <location>
        <begin position="241"/>
        <end position="262"/>
    </location>
</feature>
<evidence type="ECO:0000313" key="9">
    <source>
        <dbReference type="EMBL" id="MFC4350715.1"/>
    </source>
</evidence>
<comment type="subcellular location">
    <subcellularLocation>
        <location evidence="1 7">Cell membrane</location>
        <topology evidence="1 7">Multi-pass membrane protein</topology>
    </subcellularLocation>
</comment>
<evidence type="ECO:0000313" key="10">
    <source>
        <dbReference type="Proteomes" id="UP001595799"/>
    </source>
</evidence>
<evidence type="ECO:0000256" key="5">
    <source>
        <dbReference type="ARBA" id="ARBA00022989"/>
    </source>
</evidence>
<feature type="domain" description="ABC transmembrane type-1" evidence="8">
    <location>
        <begin position="79"/>
        <end position="263"/>
    </location>
</feature>
<reference evidence="10" key="1">
    <citation type="journal article" date="2019" name="Int. J. Syst. Evol. Microbiol.">
        <title>The Global Catalogue of Microorganisms (GCM) 10K type strain sequencing project: providing services to taxonomists for standard genome sequencing and annotation.</title>
        <authorList>
            <consortium name="The Broad Institute Genomics Platform"/>
            <consortium name="The Broad Institute Genome Sequencing Center for Infectious Disease"/>
            <person name="Wu L."/>
            <person name="Ma J."/>
        </authorList>
    </citation>
    <scope>NUCLEOTIDE SEQUENCE [LARGE SCALE GENOMIC DNA]</scope>
    <source>
        <strain evidence="10">CECT 8472</strain>
    </source>
</reference>
<feature type="transmembrane region" description="Helical" evidence="7">
    <location>
        <begin position="135"/>
        <end position="155"/>
    </location>
</feature>
<dbReference type="InterPro" id="IPR005769">
    <property type="entry name" value="PhnE/PtxC"/>
</dbReference>
<dbReference type="InterPro" id="IPR035906">
    <property type="entry name" value="MetI-like_sf"/>
</dbReference>
<dbReference type="PANTHER" id="PTHR30043">
    <property type="entry name" value="PHOSPHONATES TRANSPORT SYSTEM PERMEASE PROTEIN"/>
    <property type="match status" value="1"/>
</dbReference>
<gene>
    <name evidence="9" type="primary">phnE</name>
    <name evidence="9" type="ORF">ACFOW6_04065</name>
</gene>
<keyword evidence="3" id="KW-1003">Cell membrane</keyword>
<keyword evidence="4 7" id="KW-0812">Transmembrane</keyword>
<evidence type="ECO:0000256" key="4">
    <source>
        <dbReference type="ARBA" id="ARBA00022692"/>
    </source>
</evidence>
<dbReference type="SUPFAM" id="SSF161098">
    <property type="entry name" value="MetI-like"/>
    <property type="match status" value="1"/>
</dbReference>
<organism evidence="9 10">
    <name type="scientific">Fodinicurvata halophila</name>
    <dbReference type="NCBI Taxonomy" id="1419723"/>
    <lineage>
        <taxon>Bacteria</taxon>
        <taxon>Pseudomonadati</taxon>
        <taxon>Pseudomonadota</taxon>
        <taxon>Alphaproteobacteria</taxon>
        <taxon>Rhodospirillales</taxon>
        <taxon>Rhodovibrionaceae</taxon>
        <taxon>Fodinicurvata</taxon>
    </lineage>
</organism>
<accession>A0ABV8UII4</accession>
<dbReference type="Pfam" id="PF00528">
    <property type="entry name" value="BPD_transp_1"/>
    <property type="match status" value="1"/>
</dbReference>
<dbReference type="Proteomes" id="UP001595799">
    <property type="component" value="Unassembled WGS sequence"/>
</dbReference>
<keyword evidence="2 7" id="KW-0813">Transport</keyword>
<keyword evidence="6 7" id="KW-0472">Membrane</keyword>
<name>A0ABV8UII4_9PROT</name>
<sequence>MPVLQGEQGPVWRHRTTKAQWLGWLGWLLAAMVFVACWQIMTVDTKWFFVEDAPKQAADLFSRAWPPKWSYVNTLWGALWDTINIATLGTLIGVIMAVPVAFLAARNTTPSHLVLRPFALFVIVASRSINSLIWALLLVAILGPGILAGIIAIALRSIGFVGKLLYEAIEEIDESQVEAVQATGASRAQVIDYGIVPQILPAFAGISVFRWDINIRESTILGLVGAGGIGLQLQSSLNVLAWSQVTVIFVLILATVIFSEWVSSTVRKNII</sequence>
<evidence type="ECO:0000256" key="1">
    <source>
        <dbReference type="ARBA" id="ARBA00004651"/>
    </source>
</evidence>
<dbReference type="EMBL" id="JBHSCW010000002">
    <property type="protein sequence ID" value="MFC4350715.1"/>
    <property type="molecule type" value="Genomic_DNA"/>
</dbReference>
<keyword evidence="10" id="KW-1185">Reference proteome</keyword>
<protein>
    <submittedName>
        <fullName evidence="9">Phosphonate ABC transporter, permease protein PhnE</fullName>
    </submittedName>
</protein>
<comment type="similarity">
    <text evidence="7">Belongs to the binding-protein-dependent transport system permease family.</text>
</comment>
<dbReference type="RefSeq" id="WP_382421060.1">
    <property type="nucleotide sequence ID" value="NZ_JBHSCW010000002.1"/>
</dbReference>
<comment type="caution">
    <text evidence="9">The sequence shown here is derived from an EMBL/GenBank/DDBJ whole genome shotgun (WGS) entry which is preliminary data.</text>
</comment>
<keyword evidence="5 7" id="KW-1133">Transmembrane helix</keyword>
<dbReference type="CDD" id="cd06261">
    <property type="entry name" value="TM_PBP2"/>
    <property type="match status" value="1"/>
</dbReference>
<evidence type="ECO:0000256" key="3">
    <source>
        <dbReference type="ARBA" id="ARBA00022475"/>
    </source>
</evidence>
<evidence type="ECO:0000256" key="7">
    <source>
        <dbReference type="RuleBase" id="RU363032"/>
    </source>
</evidence>
<evidence type="ECO:0000256" key="6">
    <source>
        <dbReference type="ARBA" id="ARBA00023136"/>
    </source>
</evidence>
<dbReference type="Gene3D" id="1.10.3720.10">
    <property type="entry name" value="MetI-like"/>
    <property type="match status" value="1"/>
</dbReference>
<feature type="transmembrane region" description="Helical" evidence="7">
    <location>
        <begin position="21"/>
        <end position="41"/>
    </location>
</feature>
<dbReference type="InterPro" id="IPR000515">
    <property type="entry name" value="MetI-like"/>
</dbReference>